<evidence type="ECO:0000313" key="2">
    <source>
        <dbReference type="EMBL" id="EPS34674.1"/>
    </source>
</evidence>
<name>S7ZW56_PENO1</name>
<dbReference type="Proteomes" id="UP000019376">
    <property type="component" value="Unassembled WGS sequence"/>
</dbReference>
<keyword evidence="1" id="KW-0472">Membrane</keyword>
<feature type="transmembrane region" description="Helical" evidence="1">
    <location>
        <begin position="67"/>
        <end position="89"/>
    </location>
</feature>
<organism evidence="2 3">
    <name type="scientific">Penicillium oxalicum (strain 114-2 / CGMCC 5302)</name>
    <name type="common">Penicillium decumbens</name>
    <dbReference type="NCBI Taxonomy" id="933388"/>
    <lineage>
        <taxon>Eukaryota</taxon>
        <taxon>Fungi</taxon>
        <taxon>Dikarya</taxon>
        <taxon>Ascomycota</taxon>
        <taxon>Pezizomycotina</taxon>
        <taxon>Eurotiomycetes</taxon>
        <taxon>Eurotiomycetidae</taxon>
        <taxon>Eurotiales</taxon>
        <taxon>Aspergillaceae</taxon>
        <taxon>Penicillium</taxon>
    </lineage>
</organism>
<accession>S7ZW56</accession>
<sequence>MASGMVVVETFKPDYSIGLAQLSLSEEQVQQARWPSGFGGSLVQRGASIIATKIQGRCGVDHGRRCLIMYLTILMGQIQLGLTGLTGVFSGF</sequence>
<protein>
    <submittedName>
        <fullName evidence="2">Uncharacterized protein</fullName>
    </submittedName>
</protein>
<keyword evidence="1" id="KW-1133">Transmembrane helix</keyword>
<evidence type="ECO:0000256" key="1">
    <source>
        <dbReference type="SAM" id="Phobius"/>
    </source>
</evidence>
<evidence type="ECO:0000313" key="3">
    <source>
        <dbReference type="Proteomes" id="UP000019376"/>
    </source>
</evidence>
<keyword evidence="3" id="KW-1185">Reference proteome</keyword>
<reference evidence="2 3" key="1">
    <citation type="journal article" date="2013" name="PLoS ONE">
        <title>Genomic and secretomic analyses reveal unique features of the lignocellulolytic enzyme system of Penicillium decumbens.</title>
        <authorList>
            <person name="Liu G."/>
            <person name="Zhang L."/>
            <person name="Wei X."/>
            <person name="Zou G."/>
            <person name="Qin Y."/>
            <person name="Ma L."/>
            <person name="Li J."/>
            <person name="Zheng H."/>
            <person name="Wang S."/>
            <person name="Wang C."/>
            <person name="Xun L."/>
            <person name="Zhao G.-P."/>
            <person name="Zhou Z."/>
            <person name="Qu Y."/>
        </authorList>
    </citation>
    <scope>NUCLEOTIDE SEQUENCE [LARGE SCALE GENOMIC DNA]</scope>
    <source>
        <strain evidence="3">114-2 / CGMCC 5302</strain>
    </source>
</reference>
<dbReference type="EMBL" id="KB644415">
    <property type="protein sequence ID" value="EPS34674.1"/>
    <property type="molecule type" value="Genomic_DNA"/>
</dbReference>
<dbReference type="AlphaFoldDB" id="S7ZW56"/>
<keyword evidence="1" id="KW-0812">Transmembrane</keyword>
<proteinExistence type="predicted"/>
<dbReference type="HOGENOM" id="CLU_2414007_0_0_1"/>
<gene>
    <name evidence="2" type="ORF">PDE_09638</name>
</gene>